<feature type="compositionally biased region" description="Basic and acidic residues" evidence="1">
    <location>
        <begin position="310"/>
        <end position="324"/>
    </location>
</feature>
<evidence type="ECO:0000313" key="3">
    <source>
        <dbReference type="EMBL" id="EFK95063.1"/>
    </source>
</evidence>
<gene>
    <name evidence="3" type="ORF">LDC_2932</name>
</gene>
<feature type="domain" description="Transposase IS4-like" evidence="2">
    <location>
        <begin position="7"/>
        <end position="203"/>
    </location>
</feature>
<dbReference type="PANTHER" id="PTHR33258:SF1">
    <property type="entry name" value="TRANSPOSASE INSL FOR INSERTION SEQUENCE ELEMENT IS186A-RELATED"/>
    <property type="match status" value="1"/>
</dbReference>
<sequence>PASGSPAGVKVHKELSLGRGCMIDYHLSPAREHDSPHLVVDERYRGMGLLFDLGYVSLKRIRECDERGIRYVSRLKENWKPRIISLHRGDVRAEICPEADLDITLADERIALDGRCVDATVVIGKDQYAVTSRLVMIPGPDGYLIYLTNLPRDSHGPKQVGDMYRLRWEIEGDNKVDKSGAQLDQIRATTESSVRIQLCAKLLHTLLVDVLVHRDNLERALERRVRRAPLHKLALSYAIRTRHAALVAALLASATPGEWERIALDLSEDARDPNWRRRPSVLDRMLGMIAPRGRPRRKKLRDCRPSAASFRDRGIERRMHHEAN</sequence>
<dbReference type="GO" id="GO:0004803">
    <property type="term" value="F:transposase activity"/>
    <property type="evidence" value="ECO:0007669"/>
    <property type="project" value="InterPro"/>
</dbReference>
<dbReference type="PANTHER" id="PTHR33258">
    <property type="entry name" value="TRANSPOSASE INSL FOR INSERTION SEQUENCE ELEMENT IS186A-RELATED"/>
    <property type="match status" value="1"/>
</dbReference>
<dbReference type="InterPro" id="IPR012337">
    <property type="entry name" value="RNaseH-like_sf"/>
</dbReference>
<feature type="non-terminal residue" evidence="3">
    <location>
        <position position="1"/>
    </location>
</feature>
<organism evidence="3">
    <name type="scientific">sediment metagenome</name>
    <dbReference type="NCBI Taxonomy" id="749907"/>
    <lineage>
        <taxon>unclassified sequences</taxon>
        <taxon>metagenomes</taxon>
        <taxon>ecological metagenomes</taxon>
    </lineage>
</organism>
<proteinExistence type="predicted"/>
<reference evidence="3" key="2">
    <citation type="journal article" date="2011" name="Microb. Ecol.">
        <title>Taxonomic and Functional Metagenomic Profiling of the Microbial Community in the Anoxic Sediment of a Sub-saline Shallow Lake (Laguna de Carrizo, Central Spain).</title>
        <authorList>
            <person name="Ferrer M."/>
            <person name="Guazzaroni M.E."/>
            <person name="Richter M."/>
            <person name="Garcia-Salamanca A."/>
            <person name="Yarza P."/>
            <person name="Suarez-Suarez A."/>
            <person name="Solano J."/>
            <person name="Alcaide M."/>
            <person name="van Dillewijn P."/>
            <person name="Molina-Henares M.A."/>
            <person name="Lopez-Cortes N."/>
            <person name="Al-Ramahi Y."/>
            <person name="Guerrero C."/>
            <person name="Acosta A."/>
            <person name="de Eugenio L.I."/>
            <person name="Martinez V."/>
            <person name="Marques S."/>
            <person name="Rojo F."/>
            <person name="Santero E."/>
            <person name="Genilloud O."/>
            <person name="Perez-Perez J."/>
            <person name="Rossello-Mora R."/>
            <person name="Ramos J.L."/>
        </authorList>
    </citation>
    <scope>NUCLEOTIDE SEQUENCE</scope>
</reference>
<dbReference type="EMBL" id="ADZX01000904">
    <property type="protein sequence ID" value="EFK95063.1"/>
    <property type="molecule type" value="Genomic_DNA"/>
</dbReference>
<dbReference type="Pfam" id="PF01609">
    <property type="entry name" value="DDE_Tnp_1"/>
    <property type="match status" value="1"/>
</dbReference>
<dbReference type="SUPFAM" id="SSF53098">
    <property type="entry name" value="Ribonuclease H-like"/>
    <property type="match status" value="1"/>
</dbReference>
<dbReference type="GO" id="GO:0006313">
    <property type="term" value="P:DNA transposition"/>
    <property type="evidence" value="ECO:0007669"/>
    <property type="project" value="InterPro"/>
</dbReference>
<dbReference type="GO" id="GO:0003677">
    <property type="term" value="F:DNA binding"/>
    <property type="evidence" value="ECO:0007669"/>
    <property type="project" value="InterPro"/>
</dbReference>
<comment type="caution">
    <text evidence="3">The sequence shown here is derived from an EMBL/GenBank/DDBJ whole genome shotgun (WGS) entry which is preliminary data.</text>
</comment>
<dbReference type="InterPro" id="IPR002559">
    <property type="entry name" value="Transposase_11"/>
</dbReference>
<protein>
    <submittedName>
        <fullName evidence="3">Protein containing Transposase, IS4-like domain</fullName>
    </submittedName>
</protein>
<reference evidence="3" key="1">
    <citation type="submission" date="2010-07" db="EMBL/GenBank/DDBJ databases">
        <authorList>
            <consortium name="CONSOLIDER consortium CSD2007-00005"/>
            <person name="Guazzaroni M.-E."/>
            <person name="Richter M."/>
            <person name="Garcia-Salamanca A."/>
            <person name="Yarza P."/>
            <person name="Ferrer M."/>
        </authorList>
    </citation>
    <scope>NUCLEOTIDE SEQUENCE</scope>
</reference>
<evidence type="ECO:0000259" key="2">
    <source>
        <dbReference type="Pfam" id="PF01609"/>
    </source>
</evidence>
<evidence type="ECO:0000256" key="1">
    <source>
        <dbReference type="SAM" id="MobiDB-lite"/>
    </source>
</evidence>
<name>D9PN03_9ZZZZ</name>
<dbReference type="AlphaFoldDB" id="D9PN03"/>
<accession>D9PN03</accession>
<feature type="region of interest" description="Disordered" evidence="1">
    <location>
        <begin position="293"/>
        <end position="324"/>
    </location>
</feature>